<proteinExistence type="inferred from homology"/>
<dbReference type="KEGG" id="aqt:FN924_17285"/>
<feature type="transmembrane region" description="Helical" evidence="10">
    <location>
        <begin position="45"/>
        <end position="65"/>
    </location>
</feature>
<keyword evidence="5 10" id="KW-0472">Membrane</keyword>
<dbReference type="CDD" id="cd11386">
    <property type="entry name" value="MCP_signal"/>
    <property type="match status" value="1"/>
</dbReference>
<name>A0A516KK60_9BACI</name>
<comment type="similarity">
    <text evidence="7">Belongs to the methyl-accepting chemotaxis (MCP) protein family.</text>
</comment>
<dbReference type="Proteomes" id="UP000315215">
    <property type="component" value="Chromosome"/>
</dbReference>
<evidence type="ECO:0000256" key="4">
    <source>
        <dbReference type="ARBA" id="ARBA00022989"/>
    </source>
</evidence>
<keyword evidence="4 10" id="KW-1133">Transmembrane helix</keyword>
<dbReference type="Pfam" id="PF00672">
    <property type="entry name" value="HAMP"/>
    <property type="match status" value="1"/>
</dbReference>
<dbReference type="PANTHER" id="PTHR32089">
    <property type="entry name" value="METHYL-ACCEPTING CHEMOTAXIS PROTEIN MCPB"/>
    <property type="match status" value="1"/>
</dbReference>
<dbReference type="InterPro" id="IPR003660">
    <property type="entry name" value="HAMP_dom"/>
</dbReference>
<dbReference type="InterPro" id="IPR033480">
    <property type="entry name" value="sCache_2"/>
</dbReference>
<dbReference type="SUPFAM" id="SSF58104">
    <property type="entry name" value="Methyl-accepting chemotaxis protein (MCP) signaling domain"/>
    <property type="match status" value="1"/>
</dbReference>
<feature type="domain" description="HAMP" evidence="12">
    <location>
        <begin position="256"/>
        <end position="309"/>
    </location>
</feature>
<dbReference type="Pfam" id="PF00015">
    <property type="entry name" value="MCPsignal"/>
    <property type="match status" value="1"/>
</dbReference>
<dbReference type="Gene3D" id="1.10.287.950">
    <property type="entry name" value="Methyl-accepting chemotaxis protein"/>
    <property type="match status" value="1"/>
</dbReference>
<organism evidence="13 14">
    <name type="scientific">Radiobacillus deserti</name>
    <dbReference type="NCBI Taxonomy" id="2594883"/>
    <lineage>
        <taxon>Bacteria</taxon>
        <taxon>Bacillati</taxon>
        <taxon>Bacillota</taxon>
        <taxon>Bacilli</taxon>
        <taxon>Bacillales</taxon>
        <taxon>Bacillaceae</taxon>
        <taxon>Radiobacillus</taxon>
    </lineage>
</organism>
<comment type="subcellular location">
    <subcellularLocation>
        <location evidence="1">Cell membrane</location>
        <topology evidence="1">Multi-pass membrane protein</topology>
    </subcellularLocation>
</comment>
<feature type="region of interest" description="Disordered" evidence="9">
    <location>
        <begin position="572"/>
        <end position="592"/>
    </location>
</feature>
<protein>
    <submittedName>
        <fullName evidence="13">HAMP domain-containing protein</fullName>
    </submittedName>
</protein>
<evidence type="ECO:0000256" key="10">
    <source>
        <dbReference type="SAM" id="Phobius"/>
    </source>
</evidence>
<dbReference type="Gene3D" id="3.30.450.20">
    <property type="entry name" value="PAS domain"/>
    <property type="match status" value="1"/>
</dbReference>
<feature type="transmembrane region" description="Helical" evidence="10">
    <location>
        <begin position="232"/>
        <end position="254"/>
    </location>
</feature>
<dbReference type="CDD" id="cd06225">
    <property type="entry name" value="HAMP"/>
    <property type="match status" value="1"/>
</dbReference>
<accession>A0A516KK60</accession>
<dbReference type="Pfam" id="PF17200">
    <property type="entry name" value="sCache_2"/>
    <property type="match status" value="1"/>
</dbReference>
<evidence type="ECO:0000256" key="9">
    <source>
        <dbReference type="SAM" id="MobiDB-lite"/>
    </source>
</evidence>
<dbReference type="PROSITE" id="PS50111">
    <property type="entry name" value="CHEMOTAXIS_TRANSDUC_2"/>
    <property type="match status" value="1"/>
</dbReference>
<reference evidence="13 14" key="1">
    <citation type="submission" date="2019-07" db="EMBL/GenBank/DDBJ databases">
        <authorList>
            <person name="Li J."/>
        </authorList>
    </citation>
    <scope>NUCLEOTIDE SEQUENCE [LARGE SCALE GENOMIC DNA]</scope>
    <source>
        <strain evidence="13 14">TKL69</strain>
    </source>
</reference>
<feature type="compositionally biased region" description="Low complexity" evidence="9">
    <location>
        <begin position="576"/>
        <end position="586"/>
    </location>
</feature>
<evidence type="ECO:0000259" key="11">
    <source>
        <dbReference type="PROSITE" id="PS50111"/>
    </source>
</evidence>
<keyword evidence="3 10" id="KW-0812">Transmembrane</keyword>
<evidence type="ECO:0000313" key="13">
    <source>
        <dbReference type="EMBL" id="QDP41771.1"/>
    </source>
</evidence>
<evidence type="ECO:0000256" key="1">
    <source>
        <dbReference type="ARBA" id="ARBA00004651"/>
    </source>
</evidence>
<evidence type="ECO:0000259" key="12">
    <source>
        <dbReference type="PROSITE" id="PS50885"/>
    </source>
</evidence>
<evidence type="ECO:0000256" key="3">
    <source>
        <dbReference type="ARBA" id="ARBA00022692"/>
    </source>
</evidence>
<gene>
    <name evidence="13" type="ORF">FN924_17285</name>
</gene>
<dbReference type="GO" id="GO:0007165">
    <property type="term" value="P:signal transduction"/>
    <property type="evidence" value="ECO:0007669"/>
    <property type="project" value="UniProtKB-KW"/>
</dbReference>
<keyword evidence="2" id="KW-1003">Cell membrane</keyword>
<dbReference type="EMBL" id="CP041666">
    <property type="protein sequence ID" value="QDP41771.1"/>
    <property type="molecule type" value="Genomic_DNA"/>
</dbReference>
<dbReference type="PANTHER" id="PTHR32089:SF114">
    <property type="entry name" value="METHYL-ACCEPTING CHEMOTAXIS PROTEIN MCPB"/>
    <property type="match status" value="1"/>
</dbReference>
<sequence>MLQTKNSENYIEICQLLWYVYIIIKLKGELGMGKLIQIRSLRVKIIIVCLLLLAFPSLVIGMIGYNTSKADLNDLGEVNLQNNVRMAVKLADSLSKQVEEGDLTEEEAQERLKVALLGELQQDGTRPIDSSIEIGKHGYFFIIDEQGVLLGHPNSEGTNLWDKEDPNGVKVGKAIVESALEGNGFSYYDWPLPDNPNAIEPKVTYAEQEENWGFIICAGTYMVDFNAGANRLLSIMAIAIGAALIIGALIIWFISGKITKPITRVSDRMAQIANGELYHEPLSVNTSDETKKLTEALNHLQTSIRSIIQSVSGASRQVTTQSDWLIQSSFQVKETSNQVAATMQELSSGSEAQATNASNLAHFMGQFTEKVNNAYDNGHAVSNTSSQVMEMAEDGTVLMSQSVDQMQNIHEKVSEAVHRVDDLSSDTKEITKLVEVIQGVAEQTNLLALNAAIEAARAGEQGKGFAVVANEVRVLAEQVSSSVGEITDIVKRITNSSEYVVTSLRESYTEVEEGTEQIQQTRKTFDQIKESVLEMVENSEKISSDLQLITENSREMSQSIDNIAAVAEESAAGIEQTAASAQQSHSSVEEVTESAKKLDALSKQLEEEIKKFQIE</sequence>
<keyword evidence="6 8" id="KW-0807">Transducer</keyword>
<evidence type="ECO:0000256" key="7">
    <source>
        <dbReference type="ARBA" id="ARBA00029447"/>
    </source>
</evidence>
<evidence type="ECO:0000313" key="14">
    <source>
        <dbReference type="Proteomes" id="UP000315215"/>
    </source>
</evidence>
<dbReference type="SMART" id="SM01049">
    <property type="entry name" value="Cache_2"/>
    <property type="match status" value="1"/>
</dbReference>
<dbReference type="AlphaFoldDB" id="A0A516KK60"/>
<dbReference type="SMART" id="SM00304">
    <property type="entry name" value="HAMP"/>
    <property type="match status" value="1"/>
</dbReference>
<dbReference type="Gene3D" id="6.10.340.10">
    <property type="match status" value="1"/>
</dbReference>
<evidence type="ECO:0000256" key="2">
    <source>
        <dbReference type="ARBA" id="ARBA00022475"/>
    </source>
</evidence>
<feature type="domain" description="Methyl-accepting transducer" evidence="11">
    <location>
        <begin position="328"/>
        <end position="578"/>
    </location>
</feature>
<keyword evidence="14" id="KW-1185">Reference proteome</keyword>
<dbReference type="SMART" id="SM00283">
    <property type="entry name" value="MA"/>
    <property type="match status" value="1"/>
</dbReference>
<dbReference type="InterPro" id="IPR004089">
    <property type="entry name" value="MCPsignal_dom"/>
</dbReference>
<dbReference type="PROSITE" id="PS50885">
    <property type="entry name" value="HAMP"/>
    <property type="match status" value="1"/>
</dbReference>
<evidence type="ECO:0000256" key="5">
    <source>
        <dbReference type="ARBA" id="ARBA00023136"/>
    </source>
</evidence>
<dbReference type="GO" id="GO:0005886">
    <property type="term" value="C:plasma membrane"/>
    <property type="evidence" value="ECO:0007669"/>
    <property type="project" value="UniProtKB-SubCell"/>
</dbReference>
<evidence type="ECO:0000256" key="8">
    <source>
        <dbReference type="PROSITE-ProRule" id="PRU00284"/>
    </source>
</evidence>
<evidence type="ECO:0000256" key="6">
    <source>
        <dbReference type="ARBA" id="ARBA00023224"/>
    </source>
</evidence>